<gene>
    <name evidence="2" type="ORF">PROAA_170040</name>
</gene>
<keyword evidence="1" id="KW-0472">Membrane</keyword>
<proteinExistence type="predicted"/>
<feature type="transmembrane region" description="Helical" evidence="1">
    <location>
        <begin position="264"/>
        <end position="282"/>
    </location>
</feature>
<reference evidence="2 3" key="1">
    <citation type="submission" date="2016-06" db="EMBL/GenBank/DDBJ databases">
        <authorList>
            <person name="Kjaerup R.B."/>
            <person name="Dalgaard T.S."/>
            <person name="Juul-Madsen H.R."/>
        </authorList>
    </citation>
    <scope>NUCLEOTIDE SEQUENCE [LARGE SCALE GENOMIC DNA]</scope>
    <source>
        <strain evidence="2">2</strain>
    </source>
</reference>
<dbReference type="AlphaFoldDB" id="A0A1A8XNH7"/>
<protein>
    <submittedName>
        <fullName evidence="2">Putative membrane protein</fullName>
    </submittedName>
</protein>
<organism evidence="2 3">
    <name type="scientific">Candidatus Propionivibrio aalborgensis</name>
    <dbReference type="NCBI Taxonomy" id="1860101"/>
    <lineage>
        <taxon>Bacteria</taxon>
        <taxon>Pseudomonadati</taxon>
        <taxon>Pseudomonadota</taxon>
        <taxon>Betaproteobacteria</taxon>
        <taxon>Rhodocyclales</taxon>
        <taxon>Rhodocyclaceae</taxon>
        <taxon>Propionivibrio</taxon>
    </lineage>
</organism>
<evidence type="ECO:0000313" key="3">
    <source>
        <dbReference type="Proteomes" id="UP000199600"/>
    </source>
</evidence>
<feature type="transmembrane region" description="Helical" evidence="1">
    <location>
        <begin position="338"/>
        <end position="358"/>
    </location>
</feature>
<evidence type="ECO:0000313" key="2">
    <source>
        <dbReference type="EMBL" id="SBT05972.1"/>
    </source>
</evidence>
<evidence type="ECO:0000256" key="1">
    <source>
        <dbReference type="SAM" id="Phobius"/>
    </source>
</evidence>
<feature type="transmembrane region" description="Helical" evidence="1">
    <location>
        <begin position="294"/>
        <end position="318"/>
    </location>
</feature>
<name>A0A1A8XNH7_9RHOO</name>
<feature type="transmembrane region" description="Helical" evidence="1">
    <location>
        <begin position="187"/>
        <end position="211"/>
    </location>
</feature>
<sequence length="557" mass="61571">MPEVMLCNLHKHSPQAGIRLCISRVNSLRFGARCRDSLTIPTIATTSTVFQICNAACSLSSHVLPATDKRCSPEQDTRMTSSKLSHFEKLWLAESLRQLEADAWLDDKAILLRLATENADEEYGTEALILERTQLLADKHTTVTAMATEIHGVKSGASVLATVFGIVAVLGGIATASVVLGNPNVNVILAWFALLGPHFISLIAWAAGLFLGMHSARFSLGSLWSAATRRFSKGGHTPLIFQAMTDMCARTRLLYWTYSLISHALWSLFFIGAILGLSYLLMIREYNFRWETTILPSEFFAGFVAFFGWLPKLIGFQIPEPDIVISLPVGETSRRAWSVWLLCGVVFYGFIPRVVLAIDSVRRLNRSRRGLTLDLELPYYVKLRQRLDALLRPPSVITDPDLGVPDLGLQRGHVSSADIIDKDDGSSSPFLFALELHDDVVWPPSHLPDRIAVAGNISTLDSRDALLNRIARIKPCRVVAACEARATPDRGTLYLLNDVSNVAEAVGVLLLNQTSARADRARYWREELAAVGIKAELIFSELSDSLVWLKGCDDEVK</sequence>
<keyword evidence="1" id="KW-1133">Transmembrane helix</keyword>
<dbReference type="InterPro" id="IPR021296">
    <property type="entry name" value="DUF2868"/>
</dbReference>
<keyword evidence="3" id="KW-1185">Reference proteome</keyword>
<feature type="transmembrane region" description="Helical" evidence="1">
    <location>
        <begin position="159"/>
        <end position="181"/>
    </location>
</feature>
<dbReference type="Pfam" id="PF11067">
    <property type="entry name" value="DUF2868"/>
    <property type="match status" value="1"/>
</dbReference>
<dbReference type="EMBL" id="FLQY01000079">
    <property type="protein sequence ID" value="SBT05972.1"/>
    <property type="molecule type" value="Genomic_DNA"/>
</dbReference>
<dbReference type="Proteomes" id="UP000199600">
    <property type="component" value="Unassembled WGS sequence"/>
</dbReference>
<keyword evidence="1" id="KW-0812">Transmembrane</keyword>
<accession>A0A1A8XNH7</accession>